<dbReference type="Proteomes" id="UP000228484">
    <property type="component" value="Unassembled WGS sequence"/>
</dbReference>
<evidence type="ECO:0000259" key="3">
    <source>
        <dbReference type="Pfam" id="PF13649"/>
    </source>
</evidence>
<dbReference type="InterPro" id="IPR041698">
    <property type="entry name" value="Methyltransf_25"/>
</dbReference>
<dbReference type="GO" id="GO:0032259">
    <property type="term" value="P:methylation"/>
    <property type="evidence" value="ECO:0007669"/>
    <property type="project" value="UniProtKB-KW"/>
</dbReference>
<dbReference type="Pfam" id="PF13649">
    <property type="entry name" value="Methyltransf_25"/>
    <property type="match status" value="1"/>
</dbReference>
<keyword evidence="1 4" id="KW-0489">Methyltransferase</keyword>
<proteinExistence type="predicted"/>
<dbReference type="AlphaFoldDB" id="A0A2G6QAB4"/>
<evidence type="ECO:0000313" key="4">
    <source>
        <dbReference type="EMBL" id="PIE93792.1"/>
    </source>
</evidence>
<organism evidence="4 5">
    <name type="scientific">Bacillus fungorum</name>
    <dbReference type="NCBI Taxonomy" id="2039284"/>
    <lineage>
        <taxon>Bacteria</taxon>
        <taxon>Bacillati</taxon>
        <taxon>Bacillota</taxon>
        <taxon>Bacilli</taxon>
        <taxon>Bacillales</taxon>
        <taxon>Bacillaceae</taxon>
        <taxon>Bacillus</taxon>
    </lineage>
</organism>
<evidence type="ECO:0000256" key="1">
    <source>
        <dbReference type="ARBA" id="ARBA00022603"/>
    </source>
</evidence>
<gene>
    <name evidence="4" type="ORF">CO726_19275</name>
</gene>
<dbReference type="SUPFAM" id="SSF53335">
    <property type="entry name" value="S-adenosyl-L-methionine-dependent methyltransferases"/>
    <property type="match status" value="1"/>
</dbReference>
<dbReference type="GO" id="GO:0008168">
    <property type="term" value="F:methyltransferase activity"/>
    <property type="evidence" value="ECO:0007669"/>
    <property type="project" value="UniProtKB-KW"/>
</dbReference>
<dbReference type="CDD" id="cd02440">
    <property type="entry name" value="AdoMet_MTases"/>
    <property type="match status" value="1"/>
</dbReference>
<dbReference type="RefSeq" id="WP_099685345.1">
    <property type="nucleotide sequence ID" value="NZ_NWUW01000014.1"/>
</dbReference>
<name>A0A2G6QAB4_9BACI</name>
<dbReference type="EMBL" id="NWUW01000014">
    <property type="protein sequence ID" value="PIE93792.1"/>
    <property type="molecule type" value="Genomic_DNA"/>
</dbReference>
<dbReference type="InterPro" id="IPR029063">
    <property type="entry name" value="SAM-dependent_MTases_sf"/>
</dbReference>
<feature type="domain" description="Methyltransferase" evidence="3">
    <location>
        <begin position="46"/>
        <end position="137"/>
    </location>
</feature>
<reference evidence="4 5" key="1">
    <citation type="submission" date="2017-09" db="EMBL/GenBank/DDBJ databases">
        <title>Biocontrol bacteria screening and application from spent mushroom substrate.</title>
        <authorList>
            <person name="Sun X."/>
        </authorList>
    </citation>
    <scope>NUCLEOTIDE SEQUENCE [LARGE SCALE GENOMIC DNA]</scope>
    <source>
        <strain evidence="4 5">100374</strain>
    </source>
</reference>
<dbReference type="PANTHER" id="PTHR43861:SF1">
    <property type="entry name" value="TRANS-ACONITATE 2-METHYLTRANSFERASE"/>
    <property type="match status" value="1"/>
</dbReference>
<keyword evidence="5" id="KW-1185">Reference proteome</keyword>
<dbReference type="Gene3D" id="3.40.50.150">
    <property type="entry name" value="Vaccinia Virus protein VP39"/>
    <property type="match status" value="1"/>
</dbReference>
<comment type="caution">
    <text evidence="4">The sequence shown here is derived from an EMBL/GenBank/DDBJ whole genome shotgun (WGS) entry which is preliminary data.</text>
</comment>
<protein>
    <submittedName>
        <fullName evidence="4">SAM-dependent methyltransferase</fullName>
    </submittedName>
</protein>
<sequence>MSKKLIYSNYDIFASIYNKHWGHYAEQAYLLLEKLVLQYAPPHSHILDLCCGTGQLTKKLIDNHFVVTGIDGSAQMIEYARQNAPDAAFIVDDARYFNINEQFQYVISTGDSLNHILKLDELKSIFHNVYSVLHSEGTFVFDMNMEKGFLENWNASFHISETEYACTIDSTYDNENKKAEMNFILFTPHTNETWKRSDFSFKEACYSKDEIINSLKSVGFNTIQLHGTNRAFFICQK</sequence>
<dbReference type="PANTHER" id="PTHR43861">
    <property type="entry name" value="TRANS-ACONITATE 2-METHYLTRANSFERASE-RELATED"/>
    <property type="match status" value="1"/>
</dbReference>
<accession>A0A2G6QAB4</accession>
<evidence type="ECO:0000256" key="2">
    <source>
        <dbReference type="ARBA" id="ARBA00022679"/>
    </source>
</evidence>
<dbReference type="Gene3D" id="2.20.25.110">
    <property type="entry name" value="S-adenosyl-L-methionine-dependent methyltransferases"/>
    <property type="match status" value="1"/>
</dbReference>
<evidence type="ECO:0000313" key="5">
    <source>
        <dbReference type="Proteomes" id="UP000228484"/>
    </source>
</evidence>
<keyword evidence="2 4" id="KW-0808">Transferase</keyword>